<feature type="region of interest" description="Disordered" evidence="1">
    <location>
        <begin position="179"/>
        <end position="311"/>
    </location>
</feature>
<feature type="compositionally biased region" description="Pro residues" evidence="1">
    <location>
        <begin position="185"/>
        <end position="207"/>
    </location>
</feature>
<proteinExistence type="predicted"/>
<sequence>MGRAGPAPACVPAVRCRDDVGRARRGGVAVPSRSAPPPACGFLGACRIGHRTCGRRERRVRAVPLREIPRFGEPPARWERNARRPAEWRSCRWRGVAAGPCAVSRPAPRPRINPVIALRVFPVAYADSRECFPARPPAPGAGASGPASAPPGRAFRGCATNCDPAGLEMVTFRGPRRRCGCVPRAVPPGPRSCPAPPRRGRPAPGPGPGEREVSVKAAGVRNRDPPDRPRNPRPAAACCAGVTTAPDRTRGHRTTACGDGTGRRADGVDGVRGGRPDREGVPARRAGRTLGGVRHGSGRDGPGKGRARAAA</sequence>
<feature type="compositionally biased region" description="Basic and acidic residues" evidence="1">
    <location>
        <begin position="221"/>
        <end position="230"/>
    </location>
</feature>
<evidence type="ECO:0000313" key="3">
    <source>
        <dbReference type="Proteomes" id="UP000319213"/>
    </source>
</evidence>
<gene>
    <name evidence="2" type="ORF">FHX40_3773</name>
</gene>
<organism evidence="2 3">
    <name type="scientific">Thermopolyspora flexuosa</name>
    <dbReference type="NCBI Taxonomy" id="103836"/>
    <lineage>
        <taxon>Bacteria</taxon>
        <taxon>Bacillati</taxon>
        <taxon>Actinomycetota</taxon>
        <taxon>Actinomycetes</taxon>
        <taxon>Streptosporangiales</taxon>
        <taxon>Streptosporangiaceae</taxon>
        <taxon>Thermopolyspora</taxon>
    </lineage>
</organism>
<evidence type="ECO:0000313" key="2">
    <source>
        <dbReference type="EMBL" id="TQM77021.1"/>
    </source>
</evidence>
<accession>A0A543J2H3</accession>
<evidence type="ECO:0000256" key="1">
    <source>
        <dbReference type="SAM" id="MobiDB-lite"/>
    </source>
</evidence>
<dbReference type="AlphaFoldDB" id="A0A543J2H3"/>
<comment type="caution">
    <text evidence="2">The sequence shown here is derived from an EMBL/GenBank/DDBJ whole genome shotgun (WGS) entry which is preliminary data.</text>
</comment>
<protein>
    <submittedName>
        <fullName evidence="2">Uncharacterized protein</fullName>
    </submittedName>
</protein>
<dbReference type="EMBL" id="VFPQ01000001">
    <property type="protein sequence ID" value="TQM77021.1"/>
    <property type="molecule type" value="Genomic_DNA"/>
</dbReference>
<feature type="compositionally biased region" description="Basic and acidic residues" evidence="1">
    <location>
        <begin position="261"/>
        <end position="282"/>
    </location>
</feature>
<keyword evidence="3" id="KW-1185">Reference proteome</keyword>
<dbReference type="Proteomes" id="UP000319213">
    <property type="component" value="Unassembled WGS sequence"/>
</dbReference>
<reference evidence="2 3" key="1">
    <citation type="submission" date="2019-06" db="EMBL/GenBank/DDBJ databases">
        <title>Sequencing the genomes of 1000 actinobacteria strains.</title>
        <authorList>
            <person name="Klenk H.-P."/>
        </authorList>
    </citation>
    <scope>NUCLEOTIDE SEQUENCE [LARGE SCALE GENOMIC DNA]</scope>
    <source>
        <strain evidence="2 3">DSM 43186</strain>
    </source>
</reference>
<name>A0A543J2H3_9ACTN</name>